<feature type="region of interest" description="Disordered" evidence="1">
    <location>
        <begin position="129"/>
        <end position="154"/>
    </location>
</feature>
<name>A0ABP1QMM6_9HEXA</name>
<feature type="compositionally biased region" description="Basic residues" evidence="1">
    <location>
        <begin position="1"/>
        <end position="11"/>
    </location>
</feature>
<proteinExistence type="predicted"/>
<reference evidence="2 3" key="1">
    <citation type="submission" date="2024-08" db="EMBL/GenBank/DDBJ databases">
        <authorList>
            <person name="Cucini C."/>
            <person name="Frati F."/>
        </authorList>
    </citation>
    <scope>NUCLEOTIDE SEQUENCE [LARGE SCALE GENOMIC DNA]</scope>
</reference>
<feature type="region of interest" description="Disordered" evidence="1">
    <location>
        <begin position="1"/>
        <end position="28"/>
    </location>
</feature>
<evidence type="ECO:0000313" key="2">
    <source>
        <dbReference type="EMBL" id="CAL8109055.1"/>
    </source>
</evidence>
<comment type="caution">
    <text evidence="2">The sequence shown here is derived from an EMBL/GenBank/DDBJ whole genome shotgun (WGS) entry which is preliminary data.</text>
</comment>
<evidence type="ECO:0000313" key="3">
    <source>
        <dbReference type="Proteomes" id="UP001642540"/>
    </source>
</evidence>
<feature type="compositionally biased region" description="Polar residues" evidence="1">
    <location>
        <begin position="138"/>
        <end position="152"/>
    </location>
</feature>
<gene>
    <name evidence="2" type="ORF">ODALV1_LOCUS13184</name>
</gene>
<dbReference type="EMBL" id="CAXLJM020000040">
    <property type="protein sequence ID" value="CAL8109055.1"/>
    <property type="molecule type" value="Genomic_DNA"/>
</dbReference>
<evidence type="ECO:0000256" key="1">
    <source>
        <dbReference type="SAM" id="MobiDB-lite"/>
    </source>
</evidence>
<accession>A0ABP1QMM6</accession>
<sequence>MSTIREKRKSRSGAGGSMPSRSSTRRGKHKILSIQSFGIYKPLPIIQDPPAHVVAHLTPYAQYADLGSEERLIRPYVKWMVPEEQKESHLLLALAAKKLIPVQHFETISDSEYNKLYPPVFKNDLRDFCPNKKPERPQVTNSRNKSTGQVSASEPRVVLERVDAKKFQRKSSPMLVHHRITKKLLAVLRKSKTVNKRTLRSDTSGSRTIIMKDLALINKSLPHKRVLRSELNKGIKRRQYH</sequence>
<organism evidence="2 3">
    <name type="scientific">Orchesella dallaii</name>
    <dbReference type="NCBI Taxonomy" id="48710"/>
    <lineage>
        <taxon>Eukaryota</taxon>
        <taxon>Metazoa</taxon>
        <taxon>Ecdysozoa</taxon>
        <taxon>Arthropoda</taxon>
        <taxon>Hexapoda</taxon>
        <taxon>Collembola</taxon>
        <taxon>Entomobryomorpha</taxon>
        <taxon>Entomobryoidea</taxon>
        <taxon>Orchesellidae</taxon>
        <taxon>Orchesellinae</taxon>
        <taxon>Orchesella</taxon>
    </lineage>
</organism>
<dbReference type="Proteomes" id="UP001642540">
    <property type="component" value="Unassembled WGS sequence"/>
</dbReference>
<keyword evidence="3" id="KW-1185">Reference proteome</keyword>
<protein>
    <submittedName>
        <fullName evidence="2">Uncharacterized protein</fullName>
    </submittedName>
</protein>